<organism evidence="2 3">
    <name type="scientific">Sinomonas cyclohexanicum</name>
    <name type="common">Corynebacterium cyclohexanicum</name>
    <dbReference type="NCBI Taxonomy" id="322009"/>
    <lineage>
        <taxon>Bacteria</taxon>
        <taxon>Bacillati</taxon>
        <taxon>Actinomycetota</taxon>
        <taxon>Actinomycetes</taxon>
        <taxon>Micrococcales</taxon>
        <taxon>Micrococcaceae</taxon>
        <taxon>Sinomonas</taxon>
    </lineage>
</organism>
<name>A0ABN6FF87_SINCY</name>
<dbReference type="Gene3D" id="2.70.98.10">
    <property type="match status" value="1"/>
</dbReference>
<dbReference type="InterPro" id="IPR014718">
    <property type="entry name" value="GH-type_carb-bd"/>
</dbReference>
<dbReference type="Proteomes" id="UP001319861">
    <property type="component" value="Chromosome"/>
</dbReference>
<dbReference type="InterPro" id="IPR008183">
    <property type="entry name" value="Aldose_1/G6P_1-epimerase"/>
</dbReference>
<evidence type="ECO:0000313" key="3">
    <source>
        <dbReference type="Proteomes" id="UP001319861"/>
    </source>
</evidence>
<dbReference type="SUPFAM" id="SSF74650">
    <property type="entry name" value="Galactose mutarotase-like"/>
    <property type="match status" value="1"/>
</dbReference>
<dbReference type="InterPro" id="IPR037480">
    <property type="entry name" value="YihR-like"/>
</dbReference>
<dbReference type="Pfam" id="PF01263">
    <property type="entry name" value="Aldose_epim"/>
    <property type="match status" value="1"/>
</dbReference>
<dbReference type="EMBL" id="AP024525">
    <property type="protein sequence ID" value="BCT75393.1"/>
    <property type="molecule type" value="Genomic_DNA"/>
</dbReference>
<gene>
    <name evidence="2" type="primary">galM</name>
    <name evidence="2" type="ORF">SCMU_12350</name>
</gene>
<dbReference type="RefSeq" id="WP_229232143.1">
    <property type="nucleotide sequence ID" value="NZ_AP024525.1"/>
</dbReference>
<evidence type="ECO:0000313" key="2">
    <source>
        <dbReference type="EMBL" id="BCT75393.1"/>
    </source>
</evidence>
<keyword evidence="3" id="KW-1185">Reference proteome</keyword>
<dbReference type="InterPro" id="IPR011013">
    <property type="entry name" value="Gal_mutarotase_sf_dom"/>
</dbReference>
<protein>
    <submittedName>
        <fullName evidence="2">Aldose 1-epimerase</fullName>
    </submittedName>
</protein>
<dbReference type="CDD" id="cd09022">
    <property type="entry name" value="Aldose_epim_Ec_YihR"/>
    <property type="match status" value="1"/>
</dbReference>
<evidence type="ECO:0000256" key="1">
    <source>
        <dbReference type="SAM" id="MobiDB-lite"/>
    </source>
</evidence>
<sequence length="328" mass="34460">MTPSPTGPSTPVSPASGRAVTGRQYELRRAGGVAVVTELAATLRAYSRDGVVLTETFGDDQIPPGATGITLAPWANRVEDGRWPLNGKVQQLDITEPSRGHASHGLLRNTGYAPVEVSGASVSLEATVFPQHGYPFLVRHRVDYALDADGGLSVTQSLSNGSAARAPYVLGAHPYLRLGGTPTEELTLTVPAATRLVADERLIPRGSEPVAGEWDLRGGRTVGELAVDCAFTDLSFTHDGAGPAAAAAPPAVVRATLTGADGRSVWLWQEDTCRYLHVFVTDTFPGRAKAVALEPMTGPANAFNSGEGLRWLEPGESASMRWGIGASL</sequence>
<accession>A0ABN6FF87</accession>
<feature type="region of interest" description="Disordered" evidence="1">
    <location>
        <begin position="1"/>
        <end position="20"/>
    </location>
</feature>
<reference evidence="2 3" key="1">
    <citation type="journal article" date="2021" name="J. Biosci. Bioeng.">
        <title>Identification and characterization of a chc gene cluster responsible for the aromatization pathway of cyclohexanecarboxylate degradation in Sinomonas cyclohexanicum ATCC 51369.</title>
        <authorList>
            <person name="Yamamoto T."/>
            <person name="Hasegawa Y."/>
            <person name="Lau P.C.K."/>
            <person name="Iwaki H."/>
        </authorList>
    </citation>
    <scope>NUCLEOTIDE SEQUENCE [LARGE SCALE GENOMIC DNA]</scope>
    <source>
        <strain evidence="2 3">ATCC 51369</strain>
    </source>
</reference>
<proteinExistence type="predicted"/>